<gene>
    <name evidence="1" type="ORF">LMG3458_00032</name>
</gene>
<evidence type="ECO:0000313" key="2">
    <source>
        <dbReference type="Proteomes" id="UP000494111"/>
    </source>
</evidence>
<evidence type="ECO:0008006" key="3">
    <source>
        <dbReference type="Google" id="ProtNLM"/>
    </source>
</evidence>
<protein>
    <recommendedName>
        <fullName evidence="3">DUF1841 domain-containing protein</fullName>
    </recommendedName>
</protein>
<name>A0A6S6YY43_9BURK</name>
<organism evidence="1 2">
    <name type="scientific">Achromobacter deleyi</name>
    <dbReference type="NCBI Taxonomy" id="1353891"/>
    <lineage>
        <taxon>Bacteria</taxon>
        <taxon>Pseudomonadati</taxon>
        <taxon>Pseudomonadota</taxon>
        <taxon>Betaproteobacteria</taxon>
        <taxon>Burkholderiales</taxon>
        <taxon>Alcaligenaceae</taxon>
        <taxon>Achromobacter</taxon>
    </lineage>
</organism>
<proteinExistence type="predicted"/>
<dbReference type="EMBL" id="CADIJO010000001">
    <property type="protein sequence ID" value="CAB3650356.1"/>
    <property type="molecule type" value="Genomic_DNA"/>
</dbReference>
<dbReference type="AlphaFoldDB" id="A0A6S6YY43"/>
<dbReference type="Proteomes" id="UP000494111">
    <property type="component" value="Unassembled WGS sequence"/>
</dbReference>
<reference evidence="1 2" key="1">
    <citation type="submission" date="2020-04" db="EMBL/GenBank/DDBJ databases">
        <authorList>
            <person name="De Canck E."/>
        </authorList>
    </citation>
    <scope>NUCLEOTIDE SEQUENCE [LARGE SCALE GENOMIC DNA]</scope>
    <source>
        <strain evidence="1 2">LMG 3458</strain>
    </source>
</reference>
<dbReference type="Pfam" id="PF08897">
    <property type="entry name" value="DUF1841"/>
    <property type="match status" value="1"/>
</dbReference>
<accession>A0A6S6YY43</accession>
<evidence type="ECO:0000313" key="1">
    <source>
        <dbReference type="EMBL" id="CAB3650356.1"/>
    </source>
</evidence>
<dbReference type="InterPro" id="IPR014993">
    <property type="entry name" value="DUF1841"/>
</dbReference>
<sequence length="146" mass="16857">MASPQMFNPSRDQVREFFIETWRKHRANEVLTPLEAMALDWIIEHPEYHGDLESPEAMTAEYAVEKGRTNPFLHLSMHLAIAEQLSIDHPPGIRAAYQRLVARSDAHQAAHEIMECLGRVVWEAQRLGTPLDSDTYIDLIRQRAER</sequence>